<sequence>MRVQKPIRNILKKPRCTSNLRKLHSAPDHPRQGVLVDERFGDLLPQQTTGVYFLLEVHTQEPGLTPHEIVEVADTEPPAMGMPDEAVELEEVFAVREEPHNYNHNYDSDVDMQDG</sequence>
<organism evidence="1 2">
    <name type="scientific">Lachancea dasiensis</name>
    <dbReference type="NCBI Taxonomy" id="1072105"/>
    <lineage>
        <taxon>Eukaryota</taxon>
        <taxon>Fungi</taxon>
        <taxon>Dikarya</taxon>
        <taxon>Ascomycota</taxon>
        <taxon>Saccharomycotina</taxon>
        <taxon>Saccharomycetes</taxon>
        <taxon>Saccharomycetales</taxon>
        <taxon>Saccharomycetaceae</taxon>
        <taxon>Lachancea</taxon>
    </lineage>
</organism>
<reference evidence="2" key="1">
    <citation type="submission" date="2016-03" db="EMBL/GenBank/DDBJ databases">
        <authorList>
            <person name="Devillers H."/>
        </authorList>
    </citation>
    <scope>NUCLEOTIDE SEQUENCE [LARGE SCALE GENOMIC DNA]</scope>
</reference>
<gene>
    <name evidence="1" type="ORF">LADA_0E05072G</name>
</gene>
<evidence type="ECO:0000313" key="2">
    <source>
        <dbReference type="Proteomes" id="UP000190274"/>
    </source>
</evidence>
<accession>A0A1G4JBZ7</accession>
<keyword evidence="2" id="KW-1185">Reference proteome</keyword>
<dbReference type="OrthoDB" id="4032459at2759"/>
<dbReference type="AlphaFoldDB" id="A0A1G4JBZ7"/>
<evidence type="ECO:0000313" key="1">
    <source>
        <dbReference type="EMBL" id="SCU87610.1"/>
    </source>
</evidence>
<proteinExistence type="predicted"/>
<dbReference type="EMBL" id="LT598455">
    <property type="protein sequence ID" value="SCU87610.1"/>
    <property type="molecule type" value="Genomic_DNA"/>
</dbReference>
<protein>
    <submittedName>
        <fullName evidence="1">LADA_0E05072g1_1</fullName>
    </submittedName>
</protein>
<name>A0A1G4JBZ7_9SACH</name>
<dbReference type="Proteomes" id="UP000190274">
    <property type="component" value="Chromosome E"/>
</dbReference>